<sequence length="105" mass="12141">MEEKIIKILELVQTKDDGTVEFSEESKKLIHEVAEKCRILPIYQQNKEKVNTYKDGMTAKQVYIDMCFKIVNAPTQIHMMMAPKLILPVIDDLLQAELSESEEEV</sequence>
<evidence type="ECO:0000313" key="2">
    <source>
        <dbReference type="Proteomes" id="UP000283928"/>
    </source>
</evidence>
<protein>
    <submittedName>
        <fullName evidence="1">Uncharacterized protein</fullName>
    </submittedName>
</protein>
<name>A0A414KKB3_9FIRM</name>
<gene>
    <name evidence="1" type="ORF">DW723_02845</name>
</gene>
<dbReference type="Proteomes" id="UP000283928">
    <property type="component" value="Unassembled WGS sequence"/>
</dbReference>
<dbReference type="EMBL" id="QSKO01000003">
    <property type="protein sequence ID" value="RHE77335.1"/>
    <property type="molecule type" value="Genomic_DNA"/>
</dbReference>
<evidence type="ECO:0000313" key="1">
    <source>
        <dbReference type="EMBL" id="RHE77335.1"/>
    </source>
</evidence>
<organism evidence="1 2">
    <name type="scientific">Blautia obeum</name>
    <dbReference type="NCBI Taxonomy" id="40520"/>
    <lineage>
        <taxon>Bacteria</taxon>
        <taxon>Bacillati</taxon>
        <taxon>Bacillota</taxon>
        <taxon>Clostridia</taxon>
        <taxon>Lachnospirales</taxon>
        <taxon>Lachnospiraceae</taxon>
        <taxon>Blautia</taxon>
    </lineage>
</organism>
<comment type="caution">
    <text evidence="1">The sequence shown here is derived from an EMBL/GenBank/DDBJ whole genome shotgun (WGS) entry which is preliminary data.</text>
</comment>
<reference evidence="1 2" key="1">
    <citation type="submission" date="2018-08" db="EMBL/GenBank/DDBJ databases">
        <title>A genome reference for cultivated species of the human gut microbiota.</title>
        <authorList>
            <person name="Zou Y."/>
            <person name="Xue W."/>
            <person name="Luo G."/>
        </authorList>
    </citation>
    <scope>NUCLEOTIDE SEQUENCE [LARGE SCALE GENOMIC DNA]</scope>
    <source>
        <strain evidence="1 2">AM27-32LB</strain>
    </source>
</reference>
<proteinExistence type="predicted"/>
<dbReference type="AlphaFoldDB" id="A0A414KKB3"/>
<dbReference type="RefSeq" id="WP_117628343.1">
    <property type="nucleotide sequence ID" value="NZ_JAQEBC010000016.1"/>
</dbReference>
<accession>A0A414KKB3</accession>